<evidence type="ECO:0000256" key="2">
    <source>
        <dbReference type="ARBA" id="ARBA00022475"/>
    </source>
</evidence>
<feature type="domain" description="ABC-2 type transporter transmembrane" evidence="7">
    <location>
        <begin position="19"/>
        <end position="387"/>
    </location>
</feature>
<evidence type="ECO:0000313" key="8">
    <source>
        <dbReference type="EMBL" id="QDP39711.1"/>
    </source>
</evidence>
<keyword evidence="4 6" id="KW-1133">Transmembrane helix</keyword>
<gene>
    <name evidence="8" type="ORF">FN924_05690</name>
</gene>
<feature type="transmembrane region" description="Helical" evidence="6">
    <location>
        <begin position="274"/>
        <end position="293"/>
    </location>
</feature>
<accession>A0A516KE79</accession>
<dbReference type="EMBL" id="CP041666">
    <property type="protein sequence ID" value="QDP39711.1"/>
    <property type="molecule type" value="Genomic_DNA"/>
</dbReference>
<keyword evidence="3 6" id="KW-0812">Transmembrane</keyword>
<sequence>MNKFWIVLSHTYLSRLKTKSFLFTTALTILLIVAVGNIQTIIESFGGDEATKVAVIDESGQLYESLDESLQVGDADIELENYDGTLEQGKELVSSEELDGLLHIKVNDQQIPEATYFANKVSTAGETDVLEQNLQQLKVAISANNAGIEQATVQEIFAPVTFDKVSLEENAKTEEELNTTRGIVYVMLFMLYIAVIMYGNMIAMDIANEKASRVMEILISSMPPVSQMFAKIFGIALLGITQVGVFVVAGYVMLSMKKDELTGGVFEYFGLADAGISTFVYAIVFFLLGYLLYATLSAMLGSLVSRMEEINQMMAPVIYLIMIAFFIAMFVGLNNPESQVVTVTSFIPFFTPMLMFLRVGMLDIPFWEIAISIGIMIASIALLGIIGGRVYRGGVLMYGKSASIKDFKKALELSKKDK</sequence>
<proteinExistence type="predicted"/>
<dbReference type="RefSeq" id="WP_143892560.1">
    <property type="nucleotide sequence ID" value="NZ_CP041666.1"/>
</dbReference>
<evidence type="ECO:0000259" key="7">
    <source>
        <dbReference type="Pfam" id="PF12698"/>
    </source>
</evidence>
<feature type="transmembrane region" description="Helical" evidence="6">
    <location>
        <begin position="369"/>
        <end position="391"/>
    </location>
</feature>
<evidence type="ECO:0000256" key="6">
    <source>
        <dbReference type="SAM" id="Phobius"/>
    </source>
</evidence>
<dbReference type="OrthoDB" id="9768837at2"/>
<feature type="transmembrane region" description="Helical" evidence="6">
    <location>
        <begin position="339"/>
        <end position="357"/>
    </location>
</feature>
<dbReference type="AlphaFoldDB" id="A0A516KE79"/>
<evidence type="ECO:0000256" key="5">
    <source>
        <dbReference type="ARBA" id="ARBA00023136"/>
    </source>
</evidence>
<dbReference type="Gene3D" id="3.40.190.10">
    <property type="entry name" value="Periplasmic binding protein-like II"/>
    <property type="match status" value="1"/>
</dbReference>
<dbReference type="Proteomes" id="UP000315215">
    <property type="component" value="Chromosome"/>
</dbReference>
<feature type="transmembrane region" description="Helical" evidence="6">
    <location>
        <begin position="21"/>
        <end position="42"/>
    </location>
</feature>
<feature type="transmembrane region" description="Helical" evidence="6">
    <location>
        <begin position="183"/>
        <end position="207"/>
    </location>
</feature>
<dbReference type="InterPro" id="IPR013525">
    <property type="entry name" value="ABC2_TM"/>
</dbReference>
<organism evidence="8 9">
    <name type="scientific">Radiobacillus deserti</name>
    <dbReference type="NCBI Taxonomy" id="2594883"/>
    <lineage>
        <taxon>Bacteria</taxon>
        <taxon>Bacillati</taxon>
        <taxon>Bacillota</taxon>
        <taxon>Bacilli</taxon>
        <taxon>Bacillales</taxon>
        <taxon>Bacillaceae</taxon>
        <taxon>Radiobacillus</taxon>
    </lineage>
</organism>
<feature type="transmembrane region" description="Helical" evidence="6">
    <location>
        <begin position="314"/>
        <end position="333"/>
    </location>
</feature>
<comment type="subcellular location">
    <subcellularLocation>
        <location evidence="1">Cell membrane</location>
        <topology evidence="1">Multi-pass membrane protein</topology>
    </subcellularLocation>
</comment>
<reference evidence="8 9" key="1">
    <citation type="submission" date="2019-07" db="EMBL/GenBank/DDBJ databases">
        <authorList>
            <person name="Li J."/>
        </authorList>
    </citation>
    <scope>NUCLEOTIDE SEQUENCE [LARGE SCALE GENOMIC DNA]</scope>
    <source>
        <strain evidence="8 9">TKL69</strain>
    </source>
</reference>
<evidence type="ECO:0000313" key="9">
    <source>
        <dbReference type="Proteomes" id="UP000315215"/>
    </source>
</evidence>
<dbReference type="InterPro" id="IPR051449">
    <property type="entry name" value="ABC-2_transporter_component"/>
</dbReference>
<evidence type="ECO:0000256" key="4">
    <source>
        <dbReference type="ARBA" id="ARBA00022989"/>
    </source>
</evidence>
<evidence type="ECO:0000256" key="3">
    <source>
        <dbReference type="ARBA" id="ARBA00022692"/>
    </source>
</evidence>
<protein>
    <submittedName>
        <fullName evidence="8">ABC transporter permease</fullName>
    </submittedName>
</protein>
<dbReference type="PANTHER" id="PTHR30294:SF29">
    <property type="entry name" value="MULTIDRUG ABC TRANSPORTER PERMEASE YBHS-RELATED"/>
    <property type="match status" value="1"/>
</dbReference>
<keyword evidence="5 6" id="KW-0472">Membrane</keyword>
<dbReference type="Pfam" id="PF12698">
    <property type="entry name" value="ABC2_membrane_3"/>
    <property type="match status" value="1"/>
</dbReference>
<dbReference type="KEGG" id="aqt:FN924_05690"/>
<dbReference type="GO" id="GO:0140359">
    <property type="term" value="F:ABC-type transporter activity"/>
    <property type="evidence" value="ECO:0007669"/>
    <property type="project" value="InterPro"/>
</dbReference>
<dbReference type="PANTHER" id="PTHR30294">
    <property type="entry name" value="MEMBRANE COMPONENT OF ABC TRANSPORTER YHHJ-RELATED"/>
    <property type="match status" value="1"/>
</dbReference>
<evidence type="ECO:0000256" key="1">
    <source>
        <dbReference type="ARBA" id="ARBA00004651"/>
    </source>
</evidence>
<dbReference type="GO" id="GO:0005886">
    <property type="term" value="C:plasma membrane"/>
    <property type="evidence" value="ECO:0007669"/>
    <property type="project" value="UniProtKB-SubCell"/>
</dbReference>
<feature type="transmembrane region" description="Helical" evidence="6">
    <location>
        <begin position="228"/>
        <end position="254"/>
    </location>
</feature>
<name>A0A516KE79_9BACI</name>
<keyword evidence="2" id="KW-1003">Cell membrane</keyword>
<keyword evidence="9" id="KW-1185">Reference proteome</keyword>